<dbReference type="EMBL" id="JAKELL010000003">
    <property type="protein sequence ID" value="KAH8999758.1"/>
    <property type="molecule type" value="Genomic_DNA"/>
</dbReference>
<name>A0AAD4LU53_9AGAM</name>
<dbReference type="AlphaFoldDB" id="A0AAD4LU53"/>
<keyword evidence="2" id="KW-1185">Reference proteome</keyword>
<gene>
    <name evidence="1" type="ORF">EDB92DRAFT_1831920</name>
</gene>
<sequence>MEAMSGPSFFSLACAIPLCSQLPPAFTIDALQPGYLHMGPSSVNNANFGMPGSNADIVRLPPVSIFFTYRQSSWFKYLFNCTRTLTPSTCTLLSGKCHTTH</sequence>
<reference evidence="1" key="1">
    <citation type="submission" date="2022-01" db="EMBL/GenBank/DDBJ databases">
        <title>Comparative genomics reveals a dynamic genome evolution in the ectomycorrhizal milk-cap (Lactarius) mushrooms.</title>
        <authorList>
            <consortium name="DOE Joint Genome Institute"/>
            <person name="Lebreton A."/>
            <person name="Tang N."/>
            <person name="Kuo A."/>
            <person name="LaButti K."/>
            <person name="Drula E."/>
            <person name="Barry K."/>
            <person name="Clum A."/>
            <person name="Lipzen A."/>
            <person name="Mousain D."/>
            <person name="Ng V."/>
            <person name="Wang R."/>
            <person name="Wang X."/>
            <person name="Dai Y."/>
            <person name="Henrissat B."/>
            <person name="Grigoriev I.V."/>
            <person name="Guerin-Laguette A."/>
            <person name="Yu F."/>
            <person name="Martin F.M."/>
        </authorList>
    </citation>
    <scope>NUCLEOTIDE SEQUENCE</scope>
    <source>
        <strain evidence="1">QP</strain>
    </source>
</reference>
<evidence type="ECO:0000313" key="2">
    <source>
        <dbReference type="Proteomes" id="UP001201163"/>
    </source>
</evidence>
<protein>
    <submittedName>
        <fullName evidence="1">Uncharacterized protein</fullName>
    </submittedName>
</protein>
<accession>A0AAD4LU53</accession>
<comment type="caution">
    <text evidence="1">The sequence shown here is derived from an EMBL/GenBank/DDBJ whole genome shotgun (WGS) entry which is preliminary data.</text>
</comment>
<evidence type="ECO:0000313" key="1">
    <source>
        <dbReference type="EMBL" id="KAH8999758.1"/>
    </source>
</evidence>
<organism evidence="1 2">
    <name type="scientific">Lactarius akahatsu</name>
    <dbReference type="NCBI Taxonomy" id="416441"/>
    <lineage>
        <taxon>Eukaryota</taxon>
        <taxon>Fungi</taxon>
        <taxon>Dikarya</taxon>
        <taxon>Basidiomycota</taxon>
        <taxon>Agaricomycotina</taxon>
        <taxon>Agaricomycetes</taxon>
        <taxon>Russulales</taxon>
        <taxon>Russulaceae</taxon>
        <taxon>Lactarius</taxon>
    </lineage>
</organism>
<dbReference type="Proteomes" id="UP001201163">
    <property type="component" value="Unassembled WGS sequence"/>
</dbReference>
<proteinExistence type="predicted"/>